<evidence type="ECO:0000313" key="2">
    <source>
        <dbReference type="EMBL" id="SLN12489.1"/>
    </source>
</evidence>
<name>A0A1Y5R9U9_9RHOB</name>
<keyword evidence="1" id="KW-0812">Transmembrane</keyword>
<organism evidence="2 3">
    <name type="scientific">Pacificibacter marinus</name>
    <dbReference type="NCBI Taxonomy" id="658057"/>
    <lineage>
        <taxon>Bacteria</taxon>
        <taxon>Pseudomonadati</taxon>
        <taxon>Pseudomonadota</taxon>
        <taxon>Alphaproteobacteria</taxon>
        <taxon>Rhodobacterales</taxon>
        <taxon>Roseobacteraceae</taxon>
        <taxon>Pacificibacter</taxon>
    </lineage>
</organism>
<keyword evidence="3" id="KW-1185">Reference proteome</keyword>
<keyword evidence="1" id="KW-1133">Transmembrane helix</keyword>
<dbReference type="Proteomes" id="UP000193307">
    <property type="component" value="Unassembled WGS sequence"/>
</dbReference>
<accession>A0A1Y5R9U9</accession>
<keyword evidence="1" id="KW-0472">Membrane</keyword>
<dbReference type="EMBL" id="FWFW01000001">
    <property type="protein sequence ID" value="SLN12489.1"/>
    <property type="molecule type" value="Genomic_DNA"/>
</dbReference>
<reference evidence="2 3" key="1">
    <citation type="submission" date="2017-03" db="EMBL/GenBank/DDBJ databases">
        <authorList>
            <person name="Afonso C.L."/>
            <person name="Miller P.J."/>
            <person name="Scott M.A."/>
            <person name="Spackman E."/>
            <person name="Goraichik I."/>
            <person name="Dimitrov K.M."/>
            <person name="Suarez D.L."/>
            <person name="Swayne D.E."/>
        </authorList>
    </citation>
    <scope>NUCLEOTIDE SEQUENCE [LARGE SCALE GENOMIC DNA]</scope>
    <source>
        <strain evidence="2 3">CECT 7971</strain>
    </source>
</reference>
<gene>
    <name evidence="2" type="ORF">PAM7971_00124</name>
</gene>
<sequence length="71" mass="7930">MKLDNMGLIAGIQAAFTSAIKTPRSFGRGVFMHSTFFNGSVLMYVHGRKIMLTRKRKGQFAISDKRHTVAV</sequence>
<evidence type="ECO:0000313" key="3">
    <source>
        <dbReference type="Proteomes" id="UP000193307"/>
    </source>
</evidence>
<dbReference type="AlphaFoldDB" id="A0A1Y5R9U9"/>
<proteinExistence type="predicted"/>
<feature type="transmembrane region" description="Helical" evidence="1">
    <location>
        <begin position="29"/>
        <end position="47"/>
    </location>
</feature>
<evidence type="ECO:0000256" key="1">
    <source>
        <dbReference type="SAM" id="Phobius"/>
    </source>
</evidence>
<protein>
    <submittedName>
        <fullName evidence="2">Uncharacterized protein</fullName>
    </submittedName>
</protein>